<name>A0A382K3D2_9ZZZZ</name>
<dbReference type="EMBL" id="UINC01078164">
    <property type="protein sequence ID" value="SVC18970.1"/>
    <property type="molecule type" value="Genomic_DNA"/>
</dbReference>
<reference evidence="1" key="1">
    <citation type="submission" date="2018-05" db="EMBL/GenBank/DDBJ databases">
        <authorList>
            <person name="Lanie J.A."/>
            <person name="Ng W.-L."/>
            <person name="Kazmierczak K.M."/>
            <person name="Andrzejewski T.M."/>
            <person name="Davidsen T.M."/>
            <person name="Wayne K.J."/>
            <person name="Tettelin H."/>
            <person name="Glass J.I."/>
            <person name="Rusch D."/>
            <person name="Podicherti R."/>
            <person name="Tsui H.-C.T."/>
            <person name="Winkler M.E."/>
        </authorList>
    </citation>
    <scope>NUCLEOTIDE SEQUENCE</scope>
</reference>
<proteinExistence type="predicted"/>
<protein>
    <submittedName>
        <fullName evidence="1">Uncharacterized protein</fullName>
    </submittedName>
</protein>
<organism evidence="1">
    <name type="scientific">marine metagenome</name>
    <dbReference type="NCBI Taxonomy" id="408172"/>
    <lineage>
        <taxon>unclassified sequences</taxon>
        <taxon>metagenomes</taxon>
        <taxon>ecological metagenomes</taxon>
    </lineage>
</organism>
<sequence>MDLITVPWYRSHKFRHFNQFYYYLICKVVTGKNHLRNRLFRPAGAITNKDIIAIVGQR</sequence>
<accession>A0A382K3D2</accession>
<gene>
    <name evidence="1" type="ORF">METZ01_LOCUS271824</name>
</gene>
<feature type="non-terminal residue" evidence="1">
    <location>
        <position position="58"/>
    </location>
</feature>
<dbReference type="AlphaFoldDB" id="A0A382K3D2"/>
<evidence type="ECO:0000313" key="1">
    <source>
        <dbReference type="EMBL" id="SVC18970.1"/>
    </source>
</evidence>